<keyword evidence="2" id="KW-1185">Reference proteome</keyword>
<dbReference type="Proteomes" id="UP001152531">
    <property type="component" value="Unassembled WGS sequence"/>
</dbReference>
<reference evidence="1" key="1">
    <citation type="submission" date="2022-06" db="EMBL/GenBank/DDBJ databases">
        <authorList>
            <person name="Legras J.-L."/>
            <person name="Devillers H."/>
            <person name="Grondin C."/>
        </authorList>
    </citation>
    <scope>NUCLEOTIDE SEQUENCE</scope>
    <source>
        <strain evidence="1">CLIB 1444</strain>
    </source>
</reference>
<evidence type="ECO:0000313" key="2">
    <source>
        <dbReference type="Proteomes" id="UP001152531"/>
    </source>
</evidence>
<evidence type="ECO:0000313" key="1">
    <source>
        <dbReference type="EMBL" id="CAH6719695.1"/>
    </source>
</evidence>
<name>A0ACA9Y435_9ASCO</name>
<organism evidence="1 2">
    <name type="scientific">[Candida] jaroonii</name>
    <dbReference type="NCBI Taxonomy" id="467808"/>
    <lineage>
        <taxon>Eukaryota</taxon>
        <taxon>Fungi</taxon>
        <taxon>Dikarya</taxon>
        <taxon>Ascomycota</taxon>
        <taxon>Saccharomycotina</taxon>
        <taxon>Pichiomycetes</taxon>
        <taxon>Debaryomycetaceae</taxon>
        <taxon>Yamadazyma</taxon>
    </lineage>
</organism>
<proteinExistence type="predicted"/>
<gene>
    <name evidence="1" type="ORF">CLIB1444_02S14444</name>
</gene>
<dbReference type="EMBL" id="CALSDN010000002">
    <property type="protein sequence ID" value="CAH6719695.1"/>
    <property type="molecule type" value="Genomic_DNA"/>
</dbReference>
<protein>
    <submittedName>
        <fullName evidence="1">Uncharacterized protein</fullName>
    </submittedName>
</protein>
<accession>A0ACA9Y435</accession>
<sequence>MNDDFEKIKELMKDSMSSIFNVTSDSFTEFKQIMDNDKIFSFDYFFEDGRPVSTGLKSHKPSVRKYNECLDKKGLSVWDSKGYWRCLFPQAIIPKGVNGVLTKEVFEDSIRDKSYDGKYDLGEKGIYFKNFEDLMNWKASMFKVAKEQRPQIVWDEKFNQWNDRCKKWTNKMNEKLEQVSLEKDKRVEKYVDKYTDKYGDNNVGNVKTDVVPIPEGKTVVSTDIQTIWINDDKESSYKETRTEYYSDGTSKTNTISRTSPPEKKGWFWN</sequence>
<comment type="caution">
    <text evidence="1">The sequence shown here is derived from an EMBL/GenBank/DDBJ whole genome shotgun (WGS) entry which is preliminary data.</text>
</comment>